<feature type="non-terminal residue" evidence="1">
    <location>
        <position position="40"/>
    </location>
</feature>
<protein>
    <submittedName>
        <fullName evidence="1">Uncharacterized protein</fullName>
    </submittedName>
</protein>
<accession>A0A8X6YCA1</accession>
<dbReference type="EMBL" id="BMAV01018056">
    <property type="protein sequence ID" value="GFY70165.1"/>
    <property type="molecule type" value="Genomic_DNA"/>
</dbReference>
<gene>
    <name evidence="1" type="ORF">TNIN_488331</name>
</gene>
<keyword evidence="2" id="KW-1185">Reference proteome</keyword>
<reference evidence="1" key="1">
    <citation type="submission" date="2020-08" db="EMBL/GenBank/DDBJ databases">
        <title>Multicomponent nature underlies the extraordinary mechanical properties of spider dragline silk.</title>
        <authorList>
            <person name="Kono N."/>
            <person name="Nakamura H."/>
            <person name="Mori M."/>
            <person name="Yoshida Y."/>
            <person name="Ohtoshi R."/>
            <person name="Malay A.D."/>
            <person name="Moran D.A.P."/>
            <person name="Tomita M."/>
            <person name="Numata K."/>
            <person name="Arakawa K."/>
        </authorList>
    </citation>
    <scope>NUCLEOTIDE SEQUENCE</scope>
</reference>
<comment type="caution">
    <text evidence="1">The sequence shown here is derived from an EMBL/GenBank/DDBJ whole genome shotgun (WGS) entry which is preliminary data.</text>
</comment>
<dbReference type="Proteomes" id="UP000886998">
    <property type="component" value="Unassembled WGS sequence"/>
</dbReference>
<proteinExistence type="predicted"/>
<organism evidence="1 2">
    <name type="scientific">Trichonephila inaurata madagascariensis</name>
    <dbReference type="NCBI Taxonomy" id="2747483"/>
    <lineage>
        <taxon>Eukaryota</taxon>
        <taxon>Metazoa</taxon>
        <taxon>Ecdysozoa</taxon>
        <taxon>Arthropoda</taxon>
        <taxon>Chelicerata</taxon>
        <taxon>Arachnida</taxon>
        <taxon>Araneae</taxon>
        <taxon>Araneomorphae</taxon>
        <taxon>Entelegynae</taxon>
        <taxon>Araneoidea</taxon>
        <taxon>Nephilidae</taxon>
        <taxon>Trichonephila</taxon>
        <taxon>Trichonephila inaurata</taxon>
    </lineage>
</organism>
<name>A0A8X6YCA1_9ARAC</name>
<evidence type="ECO:0000313" key="2">
    <source>
        <dbReference type="Proteomes" id="UP000886998"/>
    </source>
</evidence>
<dbReference type="AlphaFoldDB" id="A0A8X6YCA1"/>
<sequence>MIIIVMMIMNMSMKKMMKSKNHLQIIINIIHQMNDTYQGQ</sequence>
<evidence type="ECO:0000313" key="1">
    <source>
        <dbReference type="EMBL" id="GFY70165.1"/>
    </source>
</evidence>